<protein>
    <recommendedName>
        <fullName evidence="7">Zinc finger PHD-type domain-containing protein</fullName>
    </recommendedName>
</protein>
<feature type="compositionally biased region" description="Polar residues" evidence="6">
    <location>
        <begin position="1488"/>
        <end position="1513"/>
    </location>
</feature>
<feature type="region of interest" description="Disordered" evidence="6">
    <location>
        <begin position="1456"/>
        <end position="1540"/>
    </location>
</feature>
<dbReference type="GO" id="GO:0048188">
    <property type="term" value="C:Set1C/COMPASS complex"/>
    <property type="evidence" value="ECO:0007669"/>
    <property type="project" value="InterPro"/>
</dbReference>
<feature type="region of interest" description="Disordered" evidence="6">
    <location>
        <begin position="1179"/>
        <end position="1236"/>
    </location>
</feature>
<sequence length="1602" mass="168833">MSKTKQFPHPSAPTIARTASSSSKQITAVSTAPTAVTSSSITKTQWMGKAPRVVASNKAPPPRKSFGRNAKGHNSHGKSAQTGDSAQRSPISTAMSDEEDASDLSGLGESPKPQQSRSNSPGRFPVKPRGGKGGRRAPGQRTVFGSADEAEDEFDFPRGGIEGPRQLHCVCRRGFVENEAMVKCVDCQELFHGSCVGISPATASAMPGYVCEVCLKYDPGRIRAPGTILGAGDRVASAEHTPEAYAPAAEKKARRKKKSKRATHADDSDDIIYLNPRPAADPSVQTVEPAALPPANQAALAAFMSAAGDMDDDDICPICEDECTCGNARANEAAGEMQMPLFSEVTKEIRQIDFEVVDDSSDSQRASTKAKAKSKEPKKAKSRRTKKSKKSERNLISRLVDAMDSADAPAMGDSGEEETFSAENLPMPEGGFTLSSGSDGEGNGRSFVAAAASRPSLDLESEGVVERRDSLSLAQIGGPTKDYESEAEYVEQTKTKKKTKKTKSKAKSTKTGRRTKKTPDASGTPGSWRGRGARPKFSSTYSDDEPAIYEVDAAVIHGRNRNTAPARRPRAAISEEDDEIINITDVTSDASGGFPSETEFDRPDTTGEMFAQRHEWSDSNMLGDDSNLEQEEERYLAQMSDSDLSSSSLSDLDDARLAALDSEMFSGDEGDTESDYSESEQELTFRRPKTDEERALLAQTGSDDEREDAMLEMHLDQLQAVRSVIGGYSSPLLEHASESDTSEGEVDREITFAYDPSRAAGSDSDTRLSDDLMEGWGSDARMRWELESDGSSDSSSLSESKINKLRLKDEDEESDVFSSDSYDAYDDYYARDSYMDDQSLYPGELDIDSASLALGVAMSMEQQGYSKEDAEAAAAVAAVTAAAYPDASANGDSTSDILDKRAATTIIASMNANGEADPIDGIVSIKSRSAGGGSAARSGFMSPAGMRTGAHTPFGNPGWRAAASAFLDGQKPQPAVSYVLPKDLNEARDPNVVASVIASAVNTGDARNTPEPAEALDSLVNPSKQDDDSAVEVEDAPMTPAPADDSQKPKPTSSASPGHFNSHLPNSSFYKPLSSICTPLSRTASSSNVSQPMGDKPKSEGISPASTKAAERGEPSAAAPMPASSAAAVAAATATVADFCSGAPLVSLAEVNAALTALAEQVSTSPSVVTPAVMTTNTTDGVSLKRKMSSSVEPSDMGQTDAVSENKRRRSSTEPTTGASADQPITDPSTPIDLSMLFGTGSASAAASLGPGTPMTQMMNARDSPMGVVAQTRKSYQSEEDDWLATMDQLVDTDALLIESPPPSPADGASSDATDISQQLSSSLASRKSVADPLARWDRIPVNIFRRSRALASTHGRHAMMGADSSPTSMSSLALTAIKSNRQRRALVNTTLLAQHTLPSEALLHRQKMKGVRRAAGFGAMPPPPPPPTPRGTVVDLANPAGTLASLLLKSGASQQPDASVSVDGLTRNHSAPGLNASTATRAADTVQKGTGTPWELSSQVSDNSVATANSADAATGGKQRRRGSTRSTRTGSASSGSDYVFGWLEDEDDLALFAMPELAPGGDPTPRAMVLASASPMMMPFKSPTSSGNDVNGGSDPHFAL</sequence>
<dbReference type="SUPFAM" id="SSF57903">
    <property type="entry name" value="FYVE/PHD zinc finger"/>
    <property type="match status" value="1"/>
</dbReference>
<dbReference type="PROSITE" id="PS01359">
    <property type="entry name" value="ZF_PHD_1"/>
    <property type="match status" value="1"/>
</dbReference>
<feature type="region of interest" description="Disordered" evidence="6">
    <location>
        <begin position="560"/>
        <end position="705"/>
    </location>
</feature>
<name>A0A1Y1W106_9FUNG</name>
<feature type="region of interest" description="Disordered" evidence="6">
    <location>
        <begin position="1004"/>
        <end position="1064"/>
    </location>
</feature>
<dbReference type="OrthoDB" id="436852at2759"/>
<feature type="compositionally biased region" description="Basic residues" evidence="6">
    <location>
        <begin position="380"/>
        <end position="390"/>
    </location>
</feature>
<evidence type="ECO:0000259" key="7">
    <source>
        <dbReference type="SMART" id="SM00249"/>
    </source>
</evidence>
<dbReference type="Gene3D" id="3.30.40.10">
    <property type="entry name" value="Zinc/RING finger domain, C3HC4 (zinc finger)"/>
    <property type="match status" value="1"/>
</dbReference>
<evidence type="ECO:0000313" key="9">
    <source>
        <dbReference type="Proteomes" id="UP000193922"/>
    </source>
</evidence>
<dbReference type="PANTHER" id="PTHR46174">
    <property type="entry name" value="CXXC-TYPE ZINC FINGER PROTEIN 1"/>
    <property type="match status" value="1"/>
</dbReference>
<organism evidence="8 9">
    <name type="scientific">Linderina pennispora</name>
    <dbReference type="NCBI Taxonomy" id="61395"/>
    <lineage>
        <taxon>Eukaryota</taxon>
        <taxon>Fungi</taxon>
        <taxon>Fungi incertae sedis</taxon>
        <taxon>Zoopagomycota</taxon>
        <taxon>Kickxellomycotina</taxon>
        <taxon>Kickxellomycetes</taxon>
        <taxon>Kickxellales</taxon>
        <taxon>Kickxellaceae</taxon>
        <taxon>Linderina</taxon>
    </lineage>
</organism>
<evidence type="ECO:0000256" key="4">
    <source>
        <dbReference type="ARBA" id="ARBA00022833"/>
    </source>
</evidence>
<dbReference type="SMART" id="SM00249">
    <property type="entry name" value="PHD"/>
    <property type="match status" value="1"/>
</dbReference>
<evidence type="ECO:0000313" key="8">
    <source>
        <dbReference type="EMBL" id="ORX67190.1"/>
    </source>
</evidence>
<dbReference type="InterPro" id="IPR019786">
    <property type="entry name" value="Zinc_finger_PHD-type_CS"/>
</dbReference>
<accession>A0A1Y1W106</accession>
<feature type="region of interest" description="Disordered" evidence="6">
    <location>
        <begin position="1080"/>
        <end position="1119"/>
    </location>
</feature>
<feature type="compositionally biased region" description="Polar residues" evidence="6">
    <location>
        <begin position="1584"/>
        <end position="1593"/>
    </location>
</feature>
<feature type="region of interest" description="Disordered" evidence="6">
    <location>
        <begin position="1297"/>
        <end position="1328"/>
    </location>
</feature>
<keyword evidence="2" id="KW-0479">Metal-binding</keyword>
<evidence type="ECO:0000256" key="2">
    <source>
        <dbReference type="ARBA" id="ARBA00022723"/>
    </source>
</evidence>
<dbReference type="GO" id="GO:0045893">
    <property type="term" value="P:positive regulation of DNA-templated transcription"/>
    <property type="evidence" value="ECO:0007669"/>
    <property type="project" value="TreeGrafter"/>
</dbReference>
<dbReference type="STRING" id="61395.A0A1Y1W106"/>
<dbReference type="InterPro" id="IPR001965">
    <property type="entry name" value="Znf_PHD"/>
</dbReference>
<feature type="compositionally biased region" description="Low complexity" evidence="6">
    <location>
        <begin position="789"/>
        <end position="800"/>
    </location>
</feature>
<comment type="caution">
    <text evidence="8">The sequence shown here is derived from an EMBL/GenBank/DDBJ whole genome shotgun (WGS) entry which is preliminary data.</text>
</comment>
<feature type="region of interest" description="Disordered" evidence="6">
    <location>
        <begin position="732"/>
        <end position="773"/>
    </location>
</feature>
<evidence type="ECO:0000256" key="6">
    <source>
        <dbReference type="SAM" id="MobiDB-lite"/>
    </source>
</evidence>
<evidence type="ECO:0000256" key="5">
    <source>
        <dbReference type="ARBA" id="ARBA00023242"/>
    </source>
</evidence>
<feature type="compositionally biased region" description="Polar residues" evidence="6">
    <location>
        <begin position="1080"/>
        <end position="1091"/>
    </location>
</feature>
<feature type="region of interest" description="Disordered" evidence="6">
    <location>
        <begin position="239"/>
        <end position="274"/>
    </location>
</feature>
<dbReference type="EMBL" id="MCFD01000013">
    <property type="protein sequence ID" value="ORX67190.1"/>
    <property type="molecule type" value="Genomic_DNA"/>
</dbReference>
<gene>
    <name evidence="8" type="ORF">DL89DRAFT_54539</name>
</gene>
<evidence type="ECO:0000256" key="1">
    <source>
        <dbReference type="ARBA" id="ARBA00004123"/>
    </source>
</evidence>
<feature type="compositionally biased region" description="Polar residues" evidence="6">
    <location>
        <begin position="77"/>
        <end position="95"/>
    </location>
</feature>
<dbReference type="Pfam" id="PF00628">
    <property type="entry name" value="PHD"/>
    <property type="match status" value="1"/>
</dbReference>
<feature type="region of interest" description="Disordered" evidence="6">
    <location>
        <begin position="787"/>
        <end position="818"/>
    </location>
</feature>
<feature type="compositionally biased region" description="Polar residues" evidence="6">
    <location>
        <begin position="1189"/>
        <end position="1203"/>
    </location>
</feature>
<dbReference type="RefSeq" id="XP_040741112.1">
    <property type="nucleotide sequence ID" value="XM_040891793.1"/>
</dbReference>
<reference evidence="8 9" key="1">
    <citation type="submission" date="2016-07" db="EMBL/GenBank/DDBJ databases">
        <title>Pervasive Adenine N6-methylation of Active Genes in Fungi.</title>
        <authorList>
            <consortium name="DOE Joint Genome Institute"/>
            <person name="Mondo S.J."/>
            <person name="Dannebaum R.O."/>
            <person name="Kuo R.C."/>
            <person name="Labutti K."/>
            <person name="Haridas S."/>
            <person name="Kuo A."/>
            <person name="Salamov A."/>
            <person name="Ahrendt S.R."/>
            <person name="Lipzen A."/>
            <person name="Sullivan W."/>
            <person name="Andreopoulos W.B."/>
            <person name="Clum A."/>
            <person name="Lindquist E."/>
            <person name="Daum C."/>
            <person name="Ramamoorthy G.K."/>
            <person name="Gryganskyi A."/>
            <person name="Culley D."/>
            <person name="Magnuson J.K."/>
            <person name="James T.Y."/>
            <person name="O'Malley M.A."/>
            <person name="Stajich J.E."/>
            <person name="Spatafora J.W."/>
            <person name="Visel A."/>
            <person name="Grigoriev I.V."/>
        </authorList>
    </citation>
    <scope>NUCLEOTIDE SEQUENCE [LARGE SCALE GENOMIC DNA]</scope>
    <source>
        <strain evidence="8 9">ATCC 12442</strain>
    </source>
</reference>
<feature type="region of interest" description="Disordered" evidence="6">
    <location>
        <begin position="356"/>
        <end position="542"/>
    </location>
</feature>
<keyword evidence="4" id="KW-0862">Zinc</keyword>
<feature type="compositionally biased region" description="Basic and acidic residues" evidence="6">
    <location>
        <begin position="683"/>
        <end position="695"/>
    </location>
</feature>
<feature type="compositionally biased region" description="Low complexity" evidence="6">
    <location>
        <begin position="640"/>
        <end position="650"/>
    </location>
</feature>
<dbReference type="InterPro" id="IPR037869">
    <property type="entry name" value="Spp1/CFP1"/>
</dbReference>
<feature type="region of interest" description="Disordered" evidence="6">
    <location>
        <begin position="1581"/>
        <end position="1602"/>
    </location>
</feature>
<feature type="compositionally biased region" description="Basic and acidic residues" evidence="6">
    <location>
        <begin position="599"/>
        <end position="617"/>
    </location>
</feature>
<keyword evidence="9" id="KW-1185">Reference proteome</keyword>
<comment type="subcellular location">
    <subcellularLocation>
        <location evidence="1">Nucleus</location>
    </subcellularLocation>
</comment>
<dbReference type="InterPro" id="IPR013083">
    <property type="entry name" value="Znf_RING/FYVE/PHD"/>
</dbReference>
<keyword evidence="3" id="KW-0863">Zinc-finger</keyword>
<feature type="compositionally biased region" description="Low complexity" evidence="6">
    <location>
        <begin position="1526"/>
        <end position="1538"/>
    </location>
</feature>
<keyword evidence="5" id="KW-0539">Nucleus</keyword>
<dbReference type="InterPro" id="IPR019787">
    <property type="entry name" value="Znf_PHD-finger"/>
</dbReference>
<feature type="compositionally biased region" description="Basic residues" evidence="6">
    <location>
        <begin position="252"/>
        <end position="262"/>
    </location>
</feature>
<feature type="compositionally biased region" description="Low complexity" evidence="6">
    <location>
        <begin position="26"/>
        <end position="42"/>
    </location>
</feature>
<dbReference type="GO" id="GO:0008270">
    <property type="term" value="F:zinc ion binding"/>
    <property type="evidence" value="ECO:0007669"/>
    <property type="project" value="UniProtKB-KW"/>
</dbReference>
<feature type="region of interest" description="Disordered" evidence="6">
    <location>
        <begin position="1"/>
        <end position="146"/>
    </location>
</feature>
<dbReference type="PANTHER" id="PTHR46174:SF1">
    <property type="entry name" value="CXXC-TYPE ZINC FINGER PROTEIN 1"/>
    <property type="match status" value="1"/>
</dbReference>
<feature type="domain" description="Zinc finger PHD-type" evidence="7">
    <location>
        <begin position="168"/>
        <end position="215"/>
    </location>
</feature>
<dbReference type="Proteomes" id="UP000193922">
    <property type="component" value="Unassembled WGS sequence"/>
</dbReference>
<feature type="compositionally biased region" description="Low complexity" evidence="6">
    <location>
        <begin position="1306"/>
        <end position="1315"/>
    </location>
</feature>
<feature type="compositionally biased region" description="Basic residues" evidence="6">
    <location>
        <begin position="495"/>
        <end position="516"/>
    </location>
</feature>
<evidence type="ECO:0000256" key="3">
    <source>
        <dbReference type="ARBA" id="ARBA00022771"/>
    </source>
</evidence>
<feature type="compositionally biased region" description="Acidic residues" evidence="6">
    <location>
        <begin position="666"/>
        <end position="681"/>
    </location>
</feature>
<dbReference type="InterPro" id="IPR011011">
    <property type="entry name" value="Znf_FYVE_PHD"/>
</dbReference>
<proteinExistence type="predicted"/>
<feature type="compositionally biased region" description="Polar residues" evidence="6">
    <location>
        <begin position="1316"/>
        <end position="1326"/>
    </location>
</feature>
<dbReference type="GeneID" id="63808441"/>